<evidence type="ECO:0000256" key="6">
    <source>
        <dbReference type="ARBA" id="ARBA00012487"/>
    </source>
</evidence>
<evidence type="ECO:0000256" key="14">
    <source>
        <dbReference type="ARBA" id="ARBA00023098"/>
    </source>
</evidence>
<keyword evidence="14" id="KW-0443">Lipid metabolism</keyword>
<dbReference type="UniPathway" id="UPA00557">
    <property type="reaction ID" value="UER00614"/>
</dbReference>
<feature type="transmembrane region" description="Helical" evidence="20">
    <location>
        <begin position="52"/>
        <end position="70"/>
    </location>
</feature>
<feature type="transmembrane region" description="Helical" evidence="20">
    <location>
        <begin position="227"/>
        <end position="247"/>
    </location>
</feature>
<keyword evidence="12 18" id="KW-0548">Nucleotidyltransferase</keyword>
<dbReference type="PROSITE" id="PS01315">
    <property type="entry name" value="CDS"/>
    <property type="match status" value="1"/>
</dbReference>
<name>A0A7J5UNE3_9MICO</name>
<keyword evidence="22" id="KW-1185">Reference proteome</keyword>
<keyword evidence="11 18" id="KW-0812">Transmembrane</keyword>
<dbReference type="GO" id="GO:0004605">
    <property type="term" value="F:phosphatidate cytidylyltransferase activity"/>
    <property type="evidence" value="ECO:0007669"/>
    <property type="project" value="UniProtKB-EC"/>
</dbReference>
<comment type="catalytic activity">
    <reaction evidence="1 18">
        <text>a 1,2-diacyl-sn-glycero-3-phosphate + CTP + H(+) = a CDP-1,2-diacyl-sn-glycerol + diphosphate</text>
        <dbReference type="Rhea" id="RHEA:16229"/>
        <dbReference type="ChEBI" id="CHEBI:15378"/>
        <dbReference type="ChEBI" id="CHEBI:33019"/>
        <dbReference type="ChEBI" id="CHEBI:37563"/>
        <dbReference type="ChEBI" id="CHEBI:58332"/>
        <dbReference type="ChEBI" id="CHEBI:58608"/>
        <dbReference type="EC" id="2.7.7.41"/>
    </reaction>
</comment>
<dbReference type="GO" id="GO:0016024">
    <property type="term" value="P:CDP-diacylglycerol biosynthetic process"/>
    <property type="evidence" value="ECO:0007669"/>
    <property type="project" value="UniProtKB-UniPathway"/>
</dbReference>
<feature type="transmembrane region" description="Helical" evidence="20">
    <location>
        <begin position="76"/>
        <end position="95"/>
    </location>
</feature>
<dbReference type="PANTHER" id="PTHR46382:SF1">
    <property type="entry name" value="PHOSPHATIDATE CYTIDYLYLTRANSFERASE"/>
    <property type="match status" value="1"/>
</dbReference>
<feature type="transmembrane region" description="Helical" evidence="20">
    <location>
        <begin position="102"/>
        <end position="119"/>
    </location>
</feature>
<evidence type="ECO:0000256" key="13">
    <source>
        <dbReference type="ARBA" id="ARBA00022989"/>
    </source>
</evidence>
<feature type="region of interest" description="Disordered" evidence="19">
    <location>
        <begin position="22"/>
        <end position="46"/>
    </location>
</feature>
<evidence type="ECO:0000313" key="22">
    <source>
        <dbReference type="Proteomes" id="UP000451860"/>
    </source>
</evidence>
<keyword evidence="8" id="KW-1003">Cell membrane</keyword>
<feature type="transmembrane region" description="Helical" evidence="20">
    <location>
        <begin position="125"/>
        <end position="143"/>
    </location>
</feature>
<evidence type="ECO:0000313" key="21">
    <source>
        <dbReference type="EMBL" id="KAE8763761.1"/>
    </source>
</evidence>
<evidence type="ECO:0000256" key="9">
    <source>
        <dbReference type="ARBA" id="ARBA00022516"/>
    </source>
</evidence>
<sequence>MTHQHDATPDPLATALRRLSEARRRARSALVPPPPPRPEKPLKPTGRAGRNLPAAIGVGVGLLLVVALSLVLPQVFVVLVVVACCGALWELARAVDQGGIRIPLLPLWVGAVGILVSAWTAGAEAMLVAFVLTGGGVFLWRVLDGGGRAAVRDAAAGVFAAAYVPYLAGFAILLLREEYGPYLVIVFILVTIGNDIGGYIAGVLFGKHPMAPSISPKKSWEGLAGSLLLSAGLGTLLVALLPAGAWWHGTLLGVAAVGAATTGDLAESLLKRDLGLKDMGSLLPGHGGIMDRLDSLLVSAPVSYLILTAATGQLMF</sequence>
<gene>
    <name evidence="21" type="ORF">GB883_12520</name>
</gene>
<evidence type="ECO:0000256" key="3">
    <source>
        <dbReference type="ARBA" id="ARBA00005119"/>
    </source>
</evidence>
<comment type="subcellular location">
    <subcellularLocation>
        <location evidence="2">Cell membrane</location>
        <topology evidence="2">Multi-pass membrane protein</topology>
    </subcellularLocation>
</comment>
<reference evidence="21 22" key="1">
    <citation type="submission" date="2019-10" db="EMBL/GenBank/DDBJ databases">
        <title>Georgenia wutianyii sp. nov. and Georgenia yuyongxinii sp. nov. isolated from plateau pika (Ochotona curzoniae) in the Qinghai-Tibet plateau of China.</title>
        <authorList>
            <person name="Tian Z."/>
        </authorList>
    </citation>
    <scope>NUCLEOTIDE SEQUENCE [LARGE SCALE GENOMIC DNA]</scope>
    <source>
        <strain evidence="21 22">DSM 21501</strain>
    </source>
</reference>
<comment type="caution">
    <text evidence="21">The sequence shown here is derived from an EMBL/GenBank/DDBJ whole genome shotgun (WGS) entry which is preliminary data.</text>
</comment>
<keyword evidence="13 20" id="KW-1133">Transmembrane helix</keyword>
<evidence type="ECO:0000256" key="18">
    <source>
        <dbReference type="RuleBase" id="RU003938"/>
    </source>
</evidence>
<evidence type="ECO:0000256" key="19">
    <source>
        <dbReference type="SAM" id="MobiDB-lite"/>
    </source>
</evidence>
<dbReference type="EMBL" id="WHJE01000057">
    <property type="protein sequence ID" value="KAE8763761.1"/>
    <property type="molecule type" value="Genomic_DNA"/>
</dbReference>
<accession>A0A7J5UNE3</accession>
<keyword evidence="10 18" id="KW-0808">Transferase</keyword>
<keyword evidence="15 20" id="KW-0472">Membrane</keyword>
<feature type="transmembrane region" description="Helical" evidence="20">
    <location>
        <begin position="155"/>
        <end position="175"/>
    </location>
</feature>
<evidence type="ECO:0000256" key="10">
    <source>
        <dbReference type="ARBA" id="ARBA00022679"/>
    </source>
</evidence>
<dbReference type="EC" id="2.7.7.41" evidence="6 18"/>
<evidence type="ECO:0000256" key="12">
    <source>
        <dbReference type="ARBA" id="ARBA00022695"/>
    </source>
</evidence>
<dbReference type="OrthoDB" id="9799199at2"/>
<keyword evidence="9" id="KW-0444">Lipid biosynthesis</keyword>
<keyword evidence="17" id="KW-1208">Phospholipid metabolism</keyword>
<comment type="pathway">
    <text evidence="4">Lipid metabolism.</text>
</comment>
<evidence type="ECO:0000256" key="8">
    <source>
        <dbReference type="ARBA" id="ARBA00022475"/>
    </source>
</evidence>
<evidence type="ECO:0000256" key="5">
    <source>
        <dbReference type="ARBA" id="ARBA00010185"/>
    </source>
</evidence>
<feature type="transmembrane region" description="Helical" evidence="20">
    <location>
        <begin position="181"/>
        <end position="206"/>
    </location>
</feature>
<evidence type="ECO:0000256" key="4">
    <source>
        <dbReference type="ARBA" id="ARBA00005189"/>
    </source>
</evidence>
<dbReference type="InterPro" id="IPR000374">
    <property type="entry name" value="PC_trans"/>
</dbReference>
<protein>
    <recommendedName>
        <fullName evidence="7 18">Phosphatidate cytidylyltransferase</fullName>
        <ecNumber evidence="6 18">2.7.7.41</ecNumber>
    </recommendedName>
</protein>
<dbReference type="Proteomes" id="UP000451860">
    <property type="component" value="Unassembled WGS sequence"/>
</dbReference>
<evidence type="ECO:0000256" key="17">
    <source>
        <dbReference type="ARBA" id="ARBA00023264"/>
    </source>
</evidence>
<comment type="similarity">
    <text evidence="5 18">Belongs to the CDS family.</text>
</comment>
<dbReference type="AlphaFoldDB" id="A0A7J5UNE3"/>
<organism evidence="21 22">
    <name type="scientific">Georgenia thermotolerans</name>
    <dbReference type="NCBI Taxonomy" id="527326"/>
    <lineage>
        <taxon>Bacteria</taxon>
        <taxon>Bacillati</taxon>
        <taxon>Actinomycetota</taxon>
        <taxon>Actinomycetes</taxon>
        <taxon>Micrococcales</taxon>
        <taxon>Bogoriellaceae</taxon>
        <taxon>Georgenia</taxon>
    </lineage>
</organism>
<evidence type="ECO:0000256" key="2">
    <source>
        <dbReference type="ARBA" id="ARBA00004651"/>
    </source>
</evidence>
<dbReference type="GO" id="GO:0005886">
    <property type="term" value="C:plasma membrane"/>
    <property type="evidence" value="ECO:0007669"/>
    <property type="project" value="UniProtKB-SubCell"/>
</dbReference>
<dbReference type="RefSeq" id="WP_152203677.1">
    <property type="nucleotide sequence ID" value="NZ_VUKF01000032.1"/>
</dbReference>
<evidence type="ECO:0000256" key="7">
    <source>
        <dbReference type="ARBA" id="ARBA00019373"/>
    </source>
</evidence>
<evidence type="ECO:0000256" key="16">
    <source>
        <dbReference type="ARBA" id="ARBA00023209"/>
    </source>
</evidence>
<dbReference type="PANTHER" id="PTHR46382">
    <property type="entry name" value="PHOSPHATIDATE CYTIDYLYLTRANSFERASE"/>
    <property type="match status" value="1"/>
</dbReference>
<proteinExistence type="inferred from homology"/>
<evidence type="ECO:0000256" key="15">
    <source>
        <dbReference type="ARBA" id="ARBA00023136"/>
    </source>
</evidence>
<comment type="pathway">
    <text evidence="3 18">Phospholipid metabolism; CDP-diacylglycerol biosynthesis; CDP-diacylglycerol from sn-glycerol 3-phosphate: step 3/3.</text>
</comment>
<evidence type="ECO:0000256" key="20">
    <source>
        <dbReference type="SAM" id="Phobius"/>
    </source>
</evidence>
<keyword evidence="16" id="KW-0594">Phospholipid biosynthesis</keyword>
<dbReference type="Pfam" id="PF01148">
    <property type="entry name" value="CTP_transf_1"/>
    <property type="match status" value="1"/>
</dbReference>
<evidence type="ECO:0000256" key="1">
    <source>
        <dbReference type="ARBA" id="ARBA00001698"/>
    </source>
</evidence>
<evidence type="ECO:0000256" key="11">
    <source>
        <dbReference type="ARBA" id="ARBA00022692"/>
    </source>
</evidence>